<evidence type="ECO:0000256" key="2">
    <source>
        <dbReference type="SAM" id="SignalP"/>
    </source>
</evidence>
<comment type="caution">
    <text evidence="3">The sequence shown here is derived from an EMBL/GenBank/DDBJ whole genome shotgun (WGS) entry which is preliminary data.</text>
</comment>
<evidence type="ECO:0000313" key="4">
    <source>
        <dbReference type="Proteomes" id="UP001219956"/>
    </source>
</evidence>
<proteinExistence type="predicted"/>
<dbReference type="Proteomes" id="UP001219956">
    <property type="component" value="Unassembled WGS sequence"/>
</dbReference>
<keyword evidence="2" id="KW-0732">Signal</keyword>
<dbReference type="EMBL" id="JAQQLF010000015">
    <property type="protein sequence ID" value="MDC7718082.1"/>
    <property type="molecule type" value="Genomic_DNA"/>
</dbReference>
<sequence>MQRLLLATLMAASLAAYADTPPANVPPPPATLSGPQPEVRVYQNGPDTVEEYRMNGKVYMVKVTPQGAPAYFMMDEDGKGVMQRVSPSQQQVTPRWVLMTF</sequence>
<protein>
    <submittedName>
        <fullName evidence="3">DUF2782 domain-containing protein</fullName>
    </submittedName>
</protein>
<dbReference type="InterPro" id="IPR021357">
    <property type="entry name" value="DUF2782"/>
</dbReference>
<keyword evidence="4" id="KW-1185">Reference proteome</keyword>
<feature type="chain" id="PRO_5046862407" evidence="2">
    <location>
        <begin position="19"/>
        <end position="101"/>
    </location>
</feature>
<gene>
    <name evidence="3" type="ORF">PQU95_12760</name>
</gene>
<dbReference type="Pfam" id="PF11191">
    <property type="entry name" value="DUF2782"/>
    <property type="match status" value="1"/>
</dbReference>
<evidence type="ECO:0000313" key="3">
    <source>
        <dbReference type="EMBL" id="MDC7718082.1"/>
    </source>
</evidence>
<feature type="signal peptide" evidence="2">
    <location>
        <begin position="1"/>
        <end position="18"/>
    </location>
</feature>
<organism evidence="3 4">
    <name type="scientific">Vogesella aquatica</name>
    <dbReference type="NCBI Taxonomy" id="2984206"/>
    <lineage>
        <taxon>Bacteria</taxon>
        <taxon>Pseudomonadati</taxon>
        <taxon>Pseudomonadota</taxon>
        <taxon>Betaproteobacteria</taxon>
        <taxon>Neisseriales</taxon>
        <taxon>Chromobacteriaceae</taxon>
        <taxon>Vogesella</taxon>
    </lineage>
</organism>
<accession>A0ABT5J080</accession>
<dbReference type="RefSeq" id="WP_272752379.1">
    <property type="nucleotide sequence ID" value="NZ_JAQQLF010000015.1"/>
</dbReference>
<reference evidence="3 4" key="1">
    <citation type="submission" date="2023-01" db="EMBL/GenBank/DDBJ databases">
        <title>Novel species of the genus Vogesella isolated from rivers.</title>
        <authorList>
            <person name="Lu H."/>
        </authorList>
    </citation>
    <scope>NUCLEOTIDE SEQUENCE [LARGE SCALE GENOMIC DNA]</scope>
    <source>
        <strain evidence="3 4">DC21W</strain>
    </source>
</reference>
<evidence type="ECO:0000256" key="1">
    <source>
        <dbReference type="SAM" id="MobiDB-lite"/>
    </source>
</evidence>
<name>A0ABT5J080_9NEIS</name>
<dbReference type="Gene3D" id="2.20.130.30">
    <property type="entry name" value="Protein of unknown function DUF2782"/>
    <property type="match status" value="1"/>
</dbReference>
<feature type="region of interest" description="Disordered" evidence="1">
    <location>
        <begin position="19"/>
        <end position="38"/>
    </location>
</feature>